<reference evidence="6" key="1">
    <citation type="submission" date="2016-10" db="EMBL/GenBank/DDBJ databases">
        <authorList>
            <person name="Varghese N."/>
            <person name="Submissions S."/>
        </authorList>
    </citation>
    <scope>NUCLEOTIDE SEQUENCE [LARGE SCALE GENOMIC DNA]</scope>
    <source>
        <strain evidence="6">DSM 46838</strain>
    </source>
</reference>
<dbReference type="AlphaFoldDB" id="A0A1I2KMG4"/>
<dbReference type="PROSITE" id="PS50893">
    <property type="entry name" value="ABC_TRANSPORTER_2"/>
    <property type="match status" value="1"/>
</dbReference>
<dbReference type="CDD" id="cd03219">
    <property type="entry name" value="ABC_Mj1267_LivG_branched"/>
    <property type="match status" value="1"/>
</dbReference>
<evidence type="ECO:0000259" key="4">
    <source>
        <dbReference type="PROSITE" id="PS50893"/>
    </source>
</evidence>
<sequence length="260" mass="27874">MAAQLALQDVSLQFGGIKVLREVSFTVEPGSIFGLVGPNGAGKTSLFNCISGHYTPTSGTVRIDGNEVQGARPATLARHGLARTFQHPALQLHATVLENVLLGAHTRLPGGALEWSVRTPRTRRAEKELRAEALELLERNELGWAAHLPADELSHGLHKGVELCRALLMKPQLLLLDEPAAGLPHAEVEHLIATVRRLRAEDDITVVIVEHHMGLIAALTDHVVVLDNGAKLMEGTAAEAQSDPRVIEAYIGKDGADDAA</sequence>
<dbReference type="InterPro" id="IPR051120">
    <property type="entry name" value="ABC_AA/LPS_Transport"/>
</dbReference>
<dbReference type="GO" id="GO:0016887">
    <property type="term" value="F:ATP hydrolysis activity"/>
    <property type="evidence" value="ECO:0007669"/>
    <property type="project" value="InterPro"/>
</dbReference>
<evidence type="ECO:0000313" key="5">
    <source>
        <dbReference type="EMBL" id="SFF67548.1"/>
    </source>
</evidence>
<dbReference type="InterPro" id="IPR003593">
    <property type="entry name" value="AAA+_ATPase"/>
</dbReference>
<dbReference type="EMBL" id="FOND01000022">
    <property type="protein sequence ID" value="SFF67548.1"/>
    <property type="molecule type" value="Genomic_DNA"/>
</dbReference>
<dbReference type="InterPro" id="IPR003439">
    <property type="entry name" value="ABC_transporter-like_ATP-bd"/>
</dbReference>
<keyword evidence="1" id="KW-0813">Transport</keyword>
<dbReference type="GO" id="GO:0005886">
    <property type="term" value="C:plasma membrane"/>
    <property type="evidence" value="ECO:0007669"/>
    <property type="project" value="TreeGrafter"/>
</dbReference>
<feature type="domain" description="ABC transporter" evidence="4">
    <location>
        <begin position="5"/>
        <end position="253"/>
    </location>
</feature>
<dbReference type="InterPro" id="IPR032823">
    <property type="entry name" value="BCA_ABC_TP_C"/>
</dbReference>
<dbReference type="Pfam" id="PF12399">
    <property type="entry name" value="BCA_ABC_TP_C"/>
    <property type="match status" value="1"/>
</dbReference>
<dbReference type="PANTHER" id="PTHR45772">
    <property type="entry name" value="CONSERVED COMPONENT OF ABC TRANSPORTER FOR NATURAL AMINO ACIDS-RELATED"/>
    <property type="match status" value="1"/>
</dbReference>
<keyword evidence="3 5" id="KW-0067">ATP-binding</keyword>
<dbReference type="SMART" id="SM00382">
    <property type="entry name" value="AAA"/>
    <property type="match status" value="1"/>
</dbReference>
<dbReference type="Proteomes" id="UP000198589">
    <property type="component" value="Unassembled WGS sequence"/>
</dbReference>
<evidence type="ECO:0000256" key="3">
    <source>
        <dbReference type="ARBA" id="ARBA00022840"/>
    </source>
</evidence>
<dbReference type="Gene3D" id="3.40.50.300">
    <property type="entry name" value="P-loop containing nucleotide triphosphate hydrolases"/>
    <property type="match status" value="1"/>
</dbReference>
<keyword evidence="2" id="KW-0547">Nucleotide-binding</keyword>
<gene>
    <name evidence="5" type="ORF">SAMN05216574_12237</name>
</gene>
<keyword evidence="6" id="KW-1185">Reference proteome</keyword>
<dbReference type="RefSeq" id="WP_092202825.1">
    <property type="nucleotide sequence ID" value="NZ_FOND01000022.1"/>
</dbReference>
<evidence type="ECO:0000256" key="1">
    <source>
        <dbReference type="ARBA" id="ARBA00022448"/>
    </source>
</evidence>
<dbReference type="PANTHER" id="PTHR45772:SF1">
    <property type="entry name" value="ABC TRANSPORTER ATP-BINDING PROTEIN"/>
    <property type="match status" value="1"/>
</dbReference>
<name>A0A1I2KMG4_9ACTN</name>
<dbReference type="FunFam" id="3.40.50.300:FF:000421">
    <property type="entry name" value="Branched-chain amino acid ABC transporter ATP-binding protein"/>
    <property type="match status" value="1"/>
</dbReference>
<protein>
    <submittedName>
        <fullName evidence="5">Amino acid/amide ABC transporter ATP-binding protein 1, HAAT family</fullName>
    </submittedName>
</protein>
<dbReference type="Pfam" id="PF00005">
    <property type="entry name" value="ABC_tran"/>
    <property type="match status" value="1"/>
</dbReference>
<organism evidence="5 6">
    <name type="scientific">Blastococcus tunisiensis</name>
    <dbReference type="NCBI Taxonomy" id="1798228"/>
    <lineage>
        <taxon>Bacteria</taxon>
        <taxon>Bacillati</taxon>
        <taxon>Actinomycetota</taxon>
        <taxon>Actinomycetes</taxon>
        <taxon>Geodermatophilales</taxon>
        <taxon>Geodermatophilaceae</taxon>
        <taxon>Blastococcus</taxon>
    </lineage>
</organism>
<proteinExistence type="predicted"/>
<dbReference type="SUPFAM" id="SSF52540">
    <property type="entry name" value="P-loop containing nucleoside triphosphate hydrolases"/>
    <property type="match status" value="1"/>
</dbReference>
<evidence type="ECO:0000313" key="6">
    <source>
        <dbReference type="Proteomes" id="UP000198589"/>
    </source>
</evidence>
<dbReference type="GO" id="GO:0005524">
    <property type="term" value="F:ATP binding"/>
    <property type="evidence" value="ECO:0007669"/>
    <property type="project" value="UniProtKB-KW"/>
</dbReference>
<dbReference type="STRING" id="1798228.SAMN05216574_12237"/>
<dbReference type="InterPro" id="IPR027417">
    <property type="entry name" value="P-loop_NTPase"/>
</dbReference>
<dbReference type="OrthoDB" id="8724465at2"/>
<evidence type="ECO:0000256" key="2">
    <source>
        <dbReference type="ARBA" id="ARBA00022741"/>
    </source>
</evidence>
<accession>A0A1I2KMG4</accession>